<dbReference type="AlphaFoldDB" id="A0A7D5M1A6"/>
<dbReference type="KEGG" id="nox:C5F49_04155"/>
<dbReference type="Proteomes" id="UP000509441">
    <property type="component" value="Chromosome"/>
</dbReference>
<reference evidence="1 2" key="1">
    <citation type="submission" date="2018-02" db="EMBL/GenBank/DDBJ databases">
        <title>Complete genome of Nitrosopumilus oxyclinae HCE1.</title>
        <authorList>
            <person name="Qin W."/>
            <person name="Zheng Y."/>
            <person name="Stahl D.A."/>
        </authorList>
    </citation>
    <scope>NUCLEOTIDE SEQUENCE [LARGE SCALE GENOMIC DNA]</scope>
    <source>
        <strain evidence="1 2">HCE1</strain>
    </source>
</reference>
<evidence type="ECO:0000313" key="2">
    <source>
        <dbReference type="Proteomes" id="UP000509441"/>
    </source>
</evidence>
<gene>
    <name evidence="1" type="ORF">C5F49_04155</name>
</gene>
<keyword evidence="2" id="KW-1185">Reference proteome</keyword>
<evidence type="ECO:0000313" key="1">
    <source>
        <dbReference type="EMBL" id="QLH04594.1"/>
    </source>
</evidence>
<dbReference type="RefSeq" id="WP_179363496.1">
    <property type="nucleotide sequence ID" value="NZ_CP026994.1"/>
</dbReference>
<accession>A0A7D5M1A6</accession>
<protein>
    <submittedName>
        <fullName evidence="1">Uncharacterized protein</fullName>
    </submittedName>
</protein>
<dbReference type="EMBL" id="CP026994">
    <property type="protein sequence ID" value="QLH04594.1"/>
    <property type="molecule type" value="Genomic_DNA"/>
</dbReference>
<dbReference type="OrthoDB" id="969at2157"/>
<name>A0A7D5M1A6_9ARCH</name>
<proteinExistence type="predicted"/>
<dbReference type="GeneID" id="56061129"/>
<organism evidence="1 2">
    <name type="scientific">Nitrosopumilus oxyclinae</name>
    <dbReference type="NCBI Taxonomy" id="1959104"/>
    <lineage>
        <taxon>Archaea</taxon>
        <taxon>Nitrososphaerota</taxon>
        <taxon>Nitrososphaeria</taxon>
        <taxon>Nitrosopumilales</taxon>
        <taxon>Nitrosopumilaceae</taxon>
        <taxon>Nitrosopumilus</taxon>
    </lineage>
</organism>
<sequence>MADYDKDGRLIISRARQLEQIPEICYHCNSDDLQMIMTHVDGGSWICLDCNSLNCYEPAMRLTKNMPFSMLNLGRDEIVFIPEWDFE</sequence>